<evidence type="ECO:0000313" key="1">
    <source>
        <dbReference type="EMBL" id="KAJ0207441.1"/>
    </source>
</evidence>
<evidence type="ECO:0000313" key="2">
    <source>
        <dbReference type="Proteomes" id="UP000235145"/>
    </source>
</evidence>
<reference evidence="1 2" key="1">
    <citation type="journal article" date="2017" name="Nat. Commun.">
        <title>Genome assembly with in vitro proximity ligation data and whole-genome triplication in lettuce.</title>
        <authorList>
            <person name="Reyes-Chin-Wo S."/>
            <person name="Wang Z."/>
            <person name="Yang X."/>
            <person name="Kozik A."/>
            <person name="Arikit S."/>
            <person name="Song C."/>
            <person name="Xia L."/>
            <person name="Froenicke L."/>
            <person name="Lavelle D.O."/>
            <person name="Truco M.J."/>
            <person name="Xia R."/>
            <person name="Zhu S."/>
            <person name="Xu C."/>
            <person name="Xu H."/>
            <person name="Xu X."/>
            <person name="Cox K."/>
            <person name="Korf I."/>
            <person name="Meyers B.C."/>
            <person name="Michelmore R.W."/>
        </authorList>
    </citation>
    <scope>NUCLEOTIDE SEQUENCE [LARGE SCALE GENOMIC DNA]</scope>
    <source>
        <strain evidence="2">cv. Salinas</strain>
        <tissue evidence="1">Seedlings</tissue>
    </source>
</reference>
<dbReference type="EMBL" id="NBSK02000005">
    <property type="protein sequence ID" value="KAJ0207441.1"/>
    <property type="molecule type" value="Genomic_DNA"/>
</dbReference>
<keyword evidence="2" id="KW-1185">Reference proteome</keyword>
<dbReference type="Proteomes" id="UP000235145">
    <property type="component" value="Unassembled WGS sequence"/>
</dbReference>
<comment type="caution">
    <text evidence="1">The sequence shown here is derived from an EMBL/GenBank/DDBJ whole genome shotgun (WGS) entry which is preliminary data.</text>
</comment>
<organism evidence="1 2">
    <name type="scientific">Lactuca sativa</name>
    <name type="common">Garden lettuce</name>
    <dbReference type="NCBI Taxonomy" id="4236"/>
    <lineage>
        <taxon>Eukaryota</taxon>
        <taxon>Viridiplantae</taxon>
        <taxon>Streptophyta</taxon>
        <taxon>Embryophyta</taxon>
        <taxon>Tracheophyta</taxon>
        <taxon>Spermatophyta</taxon>
        <taxon>Magnoliopsida</taxon>
        <taxon>eudicotyledons</taxon>
        <taxon>Gunneridae</taxon>
        <taxon>Pentapetalae</taxon>
        <taxon>asterids</taxon>
        <taxon>campanulids</taxon>
        <taxon>Asterales</taxon>
        <taxon>Asteraceae</taxon>
        <taxon>Cichorioideae</taxon>
        <taxon>Cichorieae</taxon>
        <taxon>Lactucinae</taxon>
        <taxon>Lactuca</taxon>
    </lineage>
</organism>
<dbReference type="AlphaFoldDB" id="A0A9R1XCA1"/>
<accession>A0A9R1XCA1</accession>
<protein>
    <submittedName>
        <fullName evidence="1">Uncharacterized protein</fullName>
    </submittedName>
</protein>
<gene>
    <name evidence="1" type="ORF">LSAT_V11C500287520</name>
</gene>
<sequence length="156" mass="17403">MWCLAIGGVPRGPETSTKNTGPEKQIVHSKFCSCYYKLDDVWGLKCFCGVSYGCLPRVRRLSLSLAESYGRLSIVFSLASYSLTKILSSAEKLKTLLIKILILANNLQIHVMDLSLKNKGRGDSEEQPSDHSLSFVENEDGFQGRLMIKQELLSKN</sequence>
<name>A0A9R1XCA1_LACSA</name>
<proteinExistence type="predicted"/>